<organism evidence="17 18">
    <name type="scientific">Pseudochrobactrum asaccharolyticum</name>
    <dbReference type="NCBI Taxonomy" id="354351"/>
    <lineage>
        <taxon>Bacteria</taxon>
        <taxon>Pseudomonadati</taxon>
        <taxon>Pseudomonadota</taxon>
        <taxon>Alphaproteobacteria</taxon>
        <taxon>Hyphomicrobiales</taxon>
        <taxon>Brucellaceae</taxon>
        <taxon>Pseudochrobactrum</taxon>
    </lineage>
</organism>
<feature type="binding site" evidence="15">
    <location>
        <position position="134"/>
    </location>
    <ligand>
        <name>Fe cation</name>
        <dbReference type="ChEBI" id="CHEBI:24875"/>
        <note>catalytic</note>
    </ligand>
</feature>
<keyword evidence="2 15" id="KW-0479">Metal-binding</keyword>
<dbReference type="InterPro" id="IPR027450">
    <property type="entry name" value="AlkB-like"/>
</dbReference>
<dbReference type="GO" id="GO:0006281">
    <property type="term" value="P:DNA repair"/>
    <property type="evidence" value="ECO:0007669"/>
    <property type="project" value="UniProtKB-KW"/>
</dbReference>
<feature type="binding site" evidence="14">
    <location>
        <begin position="123"/>
        <end position="125"/>
    </location>
    <ligand>
        <name>2-oxoglutarate</name>
        <dbReference type="ChEBI" id="CHEBI:16810"/>
    </ligand>
</feature>
<feature type="binding site" evidence="14">
    <location>
        <position position="164"/>
    </location>
    <ligand>
        <name>substrate</name>
    </ligand>
</feature>
<evidence type="ECO:0000256" key="1">
    <source>
        <dbReference type="ARBA" id="ARBA00007879"/>
    </source>
</evidence>
<dbReference type="PANTHER" id="PTHR16557">
    <property type="entry name" value="ALKYLATED DNA REPAIR PROTEIN ALKB-RELATED"/>
    <property type="match status" value="1"/>
</dbReference>
<dbReference type="GO" id="GO:0035515">
    <property type="term" value="F:oxidative RNA demethylase activity"/>
    <property type="evidence" value="ECO:0007669"/>
    <property type="project" value="TreeGrafter"/>
</dbReference>
<dbReference type="Proteomes" id="UP000252893">
    <property type="component" value="Unassembled WGS sequence"/>
</dbReference>
<feature type="binding site" evidence="14">
    <location>
        <begin position="79"/>
        <end position="81"/>
    </location>
    <ligand>
        <name>substrate</name>
    </ligand>
</feature>
<feature type="binding site" evidence="15">
    <location>
        <position position="190"/>
    </location>
    <ligand>
        <name>Fe cation</name>
        <dbReference type="ChEBI" id="CHEBI:24875"/>
        <note>catalytic</note>
    </ligand>
</feature>
<evidence type="ECO:0000256" key="14">
    <source>
        <dbReference type="PIRSR" id="PIRSR604574-1"/>
    </source>
</evidence>
<dbReference type="Pfam" id="PF13532">
    <property type="entry name" value="2OG-FeII_Oxy_2"/>
    <property type="match status" value="1"/>
</dbReference>
<feature type="domain" description="Fe2OG dioxygenase" evidence="16">
    <location>
        <begin position="116"/>
        <end position="216"/>
    </location>
</feature>
<evidence type="ECO:0000256" key="9">
    <source>
        <dbReference type="ARBA" id="ARBA00055649"/>
    </source>
</evidence>
<dbReference type="GO" id="GO:0035513">
    <property type="term" value="P:oxidative RNA demethylation"/>
    <property type="evidence" value="ECO:0007669"/>
    <property type="project" value="TreeGrafter"/>
</dbReference>
<proteinExistence type="inferred from homology"/>
<evidence type="ECO:0000256" key="7">
    <source>
        <dbReference type="ARBA" id="ARBA00023204"/>
    </source>
</evidence>
<dbReference type="InterPro" id="IPR004574">
    <property type="entry name" value="Alkb"/>
</dbReference>
<evidence type="ECO:0000256" key="4">
    <source>
        <dbReference type="ARBA" id="ARBA00022964"/>
    </source>
</evidence>
<feature type="binding site" evidence="15">
    <location>
        <position position="136"/>
    </location>
    <ligand>
        <name>Fe cation</name>
        <dbReference type="ChEBI" id="CHEBI:24875"/>
        <note>catalytic</note>
    </ligand>
</feature>
<dbReference type="EC" id="1.14.11.33" evidence="10"/>
<dbReference type="GO" id="GO:0035516">
    <property type="term" value="F:broad specificity oxidative DNA demethylase activity"/>
    <property type="evidence" value="ECO:0007669"/>
    <property type="project" value="UniProtKB-EC"/>
</dbReference>
<evidence type="ECO:0000256" key="13">
    <source>
        <dbReference type="ARBA" id="ARBA00082512"/>
    </source>
</evidence>
<evidence type="ECO:0000256" key="15">
    <source>
        <dbReference type="PIRSR" id="PIRSR604574-2"/>
    </source>
</evidence>
<dbReference type="OrthoDB" id="9796932at2"/>
<dbReference type="RefSeq" id="WP_113946441.1">
    <property type="nucleotide sequence ID" value="NZ_JBHEEG010000016.1"/>
</dbReference>
<comment type="caution">
    <text evidence="17">The sequence shown here is derived from an EMBL/GenBank/DDBJ whole genome shotgun (WGS) entry which is preliminary data.</text>
</comment>
<evidence type="ECO:0000256" key="12">
    <source>
        <dbReference type="ARBA" id="ARBA00080712"/>
    </source>
</evidence>
<keyword evidence="18" id="KW-1185">Reference proteome</keyword>
<keyword evidence="4 17" id="KW-0223">Dioxygenase</keyword>
<name>A0A366DGB6_9HYPH</name>
<dbReference type="SUPFAM" id="SSF51197">
    <property type="entry name" value="Clavaminate synthase-like"/>
    <property type="match status" value="1"/>
</dbReference>
<dbReference type="AlphaFoldDB" id="A0A366DGB6"/>
<dbReference type="InterPro" id="IPR005123">
    <property type="entry name" value="Oxoglu/Fe-dep_dioxygenase_dom"/>
</dbReference>
<keyword evidence="7" id="KW-0234">DNA repair</keyword>
<protein>
    <recommendedName>
        <fullName evidence="11">Alpha-ketoglutarate-dependent dioxygenase AlkB</fullName>
        <ecNumber evidence="10">1.14.11.33</ecNumber>
    </recommendedName>
    <alternativeName>
        <fullName evidence="12">Alkylated DNA repair protein AlkB</fullName>
    </alternativeName>
    <alternativeName>
        <fullName evidence="13">DNA oxidative demethylase AlkB</fullName>
    </alternativeName>
</protein>
<keyword evidence="5" id="KW-0560">Oxidoreductase</keyword>
<dbReference type="GO" id="GO:0005737">
    <property type="term" value="C:cytoplasm"/>
    <property type="evidence" value="ECO:0007669"/>
    <property type="project" value="TreeGrafter"/>
</dbReference>
<feature type="binding site" evidence="14">
    <location>
        <position position="138"/>
    </location>
    <ligand>
        <name>substrate</name>
    </ligand>
</feature>
<dbReference type="NCBIfam" id="NF011930">
    <property type="entry name" value="PRK15401.1"/>
    <property type="match status" value="1"/>
</dbReference>
<comment type="function">
    <text evidence="9">Dioxygenase that repairs alkylated DNA and RNA containing 3-methylcytosine or 1-methyladenine by oxidative demethylation. Has highest activity towards 3-methylcytosine. Has lower activity towards alkylated DNA containing ethenoadenine, and no detectable activity towards 1-methylguanine or 3-methylthymine. Accepts double-stranded and single-stranded substrates. Requires molecular oxygen, alpha-ketoglutarate and iron. Provides extensive resistance to alkylating agents such as MMS and DMS (SN2 agents), but not to MMNG and MNU (SN1 agents).</text>
</comment>
<reference evidence="17 18" key="1">
    <citation type="submission" date="2018-06" db="EMBL/GenBank/DDBJ databases">
        <title>Genomic Encyclopedia of Type Strains, Phase IV (KMG-IV): sequencing the most valuable type-strain genomes for metagenomic binning, comparative biology and taxonomic classification.</title>
        <authorList>
            <person name="Goeker M."/>
        </authorList>
    </citation>
    <scope>NUCLEOTIDE SEQUENCE [LARGE SCALE GENOMIC DNA]</scope>
    <source>
        <strain evidence="17 18">DSM 25619</strain>
    </source>
</reference>
<gene>
    <name evidence="17" type="ORF">DFR47_11711</name>
</gene>
<comment type="similarity">
    <text evidence="1">Belongs to the alkB family.</text>
</comment>
<feature type="binding site" evidence="14">
    <location>
        <begin position="207"/>
        <end position="213"/>
    </location>
    <ligand>
        <name>2-oxoglutarate</name>
        <dbReference type="ChEBI" id="CHEBI:16810"/>
    </ligand>
</feature>
<feature type="binding site" evidence="14">
    <location>
        <position position="72"/>
    </location>
    <ligand>
        <name>substrate</name>
    </ligand>
</feature>
<accession>A0A366DGB6</accession>
<keyword evidence="6 15" id="KW-0408">Iron</keyword>
<evidence type="ECO:0000256" key="5">
    <source>
        <dbReference type="ARBA" id="ARBA00023002"/>
    </source>
</evidence>
<dbReference type="InterPro" id="IPR037151">
    <property type="entry name" value="AlkB-like_sf"/>
</dbReference>
<evidence type="ECO:0000256" key="8">
    <source>
        <dbReference type="ARBA" id="ARBA00050106"/>
    </source>
</evidence>
<evidence type="ECO:0000256" key="6">
    <source>
        <dbReference type="ARBA" id="ARBA00023004"/>
    </source>
</evidence>
<dbReference type="PROSITE" id="PS51471">
    <property type="entry name" value="FE2OG_OXY"/>
    <property type="match status" value="1"/>
</dbReference>
<dbReference type="Gene3D" id="2.60.120.590">
    <property type="entry name" value="Alpha-ketoglutarate-dependent dioxygenase AlkB-like"/>
    <property type="match status" value="1"/>
</dbReference>
<dbReference type="EMBL" id="QNRH01000017">
    <property type="protein sequence ID" value="RBO89005.1"/>
    <property type="molecule type" value="Genomic_DNA"/>
</dbReference>
<evidence type="ECO:0000313" key="17">
    <source>
        <dbReference type="EMBL" id="RBO89005.1"/>
    </source>
</evidence>
<dbReference type="GO" id="GO:0008198">
    <property type="term" value="F:ferrous iron binding"/>
    <property type="evidence" value="ECO:0007669"/>
    <property type="project" value="TreeGrafter"/>
</dbReference>
<dbReference type="FunFam" id="2.60.120.590:FF:000005">
    <property type="entry name" value="Alpha-ketoglutarate-dependent dioxygenase AlkB"/>
    <property type="match status" value="1"/>
</dbReference>
<evidence type="ECO:0000256" key="3">
    <source>
        <dbReference type="ARBA" id="ARBA00022763"/>
    </source>
</evidence>
<evidence type="ECO:0000313" key="18">
    <source>
        <dbReference type="Proteomes" id="UP000252893"/>
    </source>
</evidence>
<dbReference type="PANTHER" id="PTHR16557:SF2">
    <property type="entry name" value="NUCLEIC ACID DIOXYGENASE ALKBH1"/>
    <property type="match status" value="1"/>
</dbReference>
<sequence>MQDLFSNLIPALPEQETLAEGAVLLRGEALSHERDLLSALAQITARAAFRNMVTPGGFTMSVAMTNCGPLGWVSDRSGYRYSPVDPLTGENWPTMPECFLKLAQDAAAKAGYQNFTPDACLINRYEPKNKLSLHQDKDEKSPEHPIVSVSLGLPATFQFGGLKRTDPVLKYALQHGDVVVWGGPSRLYYHGITPLKDGEHPLLGRTRINLTFRKAA</sequence>
<keyword evidence="3" id="KW-0227">DNA damage</keyword>
<evidence type="ECO:0000256" key="10">
    <source>
        <dbReference type="ARBA" id="ARBA00066725"/>
    </source>
</evidence>
<comment type="cofactor">
    <cofactor evidence="15">
        <name>Fe(2+)</name>
        <dbReference type="ChEBI" id="CHEBI:29033"/>
    </cofactor>
    <text evidence="15">Binds 1 Fe(2+) ion per subunit.</text>
</comment>
<comment type="catalytic activity">
    <reaction evidence="8">
        <text>a methylated nucleobase within DNA + 2-oxoglutarate + O2 = a nucleobase within DNA + formaldehyde + succinate + CO2</text>
        <dbReference type="Rhea" id="RHEA:30299"/>
        <dbReference type="Rhea" id="RHEA-COMP:12192"/>
        <dbReference type="Rhea" id="RHEA-COMP:12193"/>
        <dbReference type="ChEBI" id="CHEBI:15379"/>
        <dbReference type="ChEBI" id="CHEBI:16526"/>
        <dbReference type="ChEBI" id="CHEBI:16810"/>
        <dbReference type="ChEBI" id="CHEBI:16842"/>
        <dbReference type="ChEBI" id="CHEBI:30031"/>
        <dbReference type="ChEBI" id="CHEBI:32875"/>
        <dbReference type="ChEBI" id="CHEBI:64428"/>
        <dbReference type="EC" id="1.14.11.33"/>
    </reaction>
</comment>
<evidence type="ECO:0000259" key="16">
    <source>
        <dbReference type="PROSITE" id="PS51471"/>
    </source>
</evidence>
<evidence type="ECO:0000256" key="2">
    <source>
        <dbReference type="ARBA" id="ARBA00022723"/>
    </source>
</evidence>
<evidence type="ECO:0000256" key="11">
    <source>
        <dbReference type="ARBA" id="ARBA00072243"/>
    </source>
</evidence>